<protein>
    <recommendedName>
        <fullName evidence="4">Glycosyl hydrolase family 32 N-terminal domain-containing protein</fullName>
    </recommendedName>
</protein>
<dbReference type="PANTHER" id="PTHR35279">
    <property type="match status" value="1"/>
</dbReference>
<dbReference type="Pfam" id="PF00251">
    <property type="entry name" value="Glyco_hydro_32N"/>
    <property type="match status" value="1"/>
</dbReference>
<dbReference type="PANTHER" id="PTHR35279:SF1">
    <property type="entry name" value="ARABINANASE_LEVANSUCRASE_INVERTASE"/>
    <property type="match status" value="1"/>
</dbReference>
<gene>
    <name evidence="5" type="ORF">GCM10022211_18230</name>
</gene>
<dbReference type="InterPro" id="IPR013148">
    <property type="entry name" value="Glyco_hydro_32_N"/>
</dbReference>
<dbReference type="Gene3D" id="2.115.10.20">
    <property type="entry name" value="Glycosyl hydrolase domain, family 43"/>
    <property type="match status" value="3"/>
</dbReference>
<keyword evidence="6" id="KW-1185">Reference proteome</keyword>
<accession>A0ABP7S3P2</accession>
<dbReference type="InterPro" id="IPR023296">
    <property type="entry name" value="Glyco_hydro_beta-prop_sf"/>
</dbReference>
<proteinExistence type="inferred from homology"/>
<dbReference type="RefSeq" id="WP_344709956.1">
    <property type="nucleotide sequence ID" value="NZ_BAAAZD010000002.1"/>
</dbReference>
<dbReference type="Proteomes" id="UP001501310">
    <property type="component" value="Unassembled WGS sequence"/>
</dbReference>
<keyword evidence="2" id="KW-0378">Hydrolase</keyword>
<evidence type="ECO:0000256" key="3">
    <source>
        <dbReference type="ARBA" id="ARBA00023295"/>
    </source>
</evidence>
<dbReference type="EMBL" id="BAAAZD010000002">
    <property type="protein sequence ID" value="GAA4006084.1"/>
    <property type="molecule type" value="Genomic_DNA"/>
</dbReference>
<reference evidence="6" key="1">
    <citation type="journal article" date="2019" name="Int. J. Syst. Evol. Microbiol.">
        <title>The Global Catalogue of Microorganisms (GCM) 10K type strain sequencing project: providing services to taxonomists for standard genome sequencing and annotation.</title>
        <authorList>
            <consortium name="The Broad Institute Genomics Platform"/>
            <consortium name="The Broad Institute Genome Sequencing Center for Infectious Disease"/>
            <person name="Wu L."/>
            <person name="Ma J."/>
        </authorList>
    </citation>
    <scope>NUCLEOTIDE SEQUENCE [LARGE SCALE GENOMIC DNA]</scope>
    <source>
        <strain evidence="6">JCM 16603</strain>
    </source>
</reference>
<evidence type="ECO:0000313" key="6">
    <source>
        <dbReference type="Proteomes" id="UP001501310"/>
    </source>
</evidence>
<evidence type="ECO:0000256" key="2">
    <source>
        <dbReference type="ARBA" id="ARBA00022801"/>
    </source>
</evidence>
<keyword evidence="3" id="KW-0326">Glycosidase</keyword>
<name>A0ABP7S3P2_9SPHN</name>
<organism evidence="5 6">
    <name type="scientific">Sphingomonas humi</name>
    <dbReference type="NCBI Taxonomy" id="335630"/>
    <lineage>
        <taxon>Bacteria</taxon>
        <taxon>Pseudomonadati</taxon>
        <taxon>Pseudomonadota</taxon>
        <taxon>Alphaproteobacteria</taxon>
        <taxon>Sphingomonadales</taxon>
        <taxon>Sphingomonadaceae</taxon>
        <taxon>Sphingomonas</taxon>
    </lineage>
</organism>
<dbReference type="SUPFAM" id="SSF75005">
    <property type="entry name" value="Arabinanase/levansucrase/invertase"/>
    <property type="match status" value="2"/>
</dbReference>
<evidence type="ECO:0000259" key="4">
    <source>
        <dbReference type="Pfam" id="PF00251"/>
    </source>
</evidence>
<evidence type="ECO:0000256" key="1">
    <source>
        <dbReference type="ARBA" id="ARBA00009902"/>
    </source>
</evidence>
<evidence type="ECO:0000313" key="5">
    <source>
        <dbReference type="EMBL" id="GAA4006084.1"/>
    </source>
</evidence>
<sequence length="354" mass="39205">MLDRRDVLSLGASALGGLSVPALARGRADPVAPYRTPYKYPQLILGGSGIPGSFDEKSVDCPFVFSAHGRFYLTYVGFDGRGYQTGIAESKDLINWTRQELILARDPSDPITRFNIACASILRENELRSPGRLIKVAGRYVAAWHAYPGEGYEEGAAVIGLATSSDLRHWQRGPVILRPEDGAEWERGGLYKPYLIRDGDTFYLYYNAKTEGTPWFEQTGVAMSKDLRHWVRNSANPLIRNGPKGSPDYRFASDPVVLRHRGEWAMFYFGRAADGPCRELLATGSTPIAFHKAGEVLVDIGKPGSIDEKFAHKPAILYHNGALYHFYCAVSGKWPNDTRGLAVARSKPWLLPPA</sequence>
<comment type="caution">
    <text evidence="5">The sequence shown here is derived from an EMBL/GenBank/DDBJ whole genome shotgun (WGS) entry which is preliminary data.</text>
</comment>
<feature type="domain" description="Glycosyl hydrolase family 32 N-terminal" evidence="4">
    <location>
        <begin position="130"/>
        <end position="267"/>
    </location>
</feature>
<comment type="similarity">
    <text evidence="1">Belongs to the glycosyl hydrolase 32 family.</text>
</comment>